<reference evidence="3 4" key="1">
    <citation type="submission" date="2014-06" db="EMBL/GenBank/DDBJ databases">
        <title>Evolutionary Origins and Diversification of the Mycorrhizal Mutualists.</title>
        <authorList>
            <consortium name="DOE Joint Genome Institute"/>
            <consortium name="Mycorrhizal Genomics Consortium"/>
            <person name="Kohler A."/>
            <person name="Kuo A."/>
            <person name="Nagy L.G."/>
            <person name="Floudas D."/>
            <person name="Copeland A."/>
            <person name="Barry K.W."/>
            <person name="Cichocki N."/>
            <person name="Veneault-Fourrey C."/>
            <person name="LaButti K."/>
            <person name="Lindquist E.A."/>
            <person name="Lipzen A."/>
            <person name="Lundell T."/>
            <person name="Morin E."/>
            <person name="Murat C."/>
            <person name="Riley R."/>
            <person name="Ohm R."/>
            <person name="Sun H."/>
            <person name="Tunlid A."/>
            <person name="Henrissat B."/>
            <person name="Grigoriev I.V."/>
            <person name="Hibbett D.S."/>
            <person name="Martin F."/>
        </authorList>
    </citation>
    <scope>NUCLEOTIDE SEQUENCE [LARGE SCALE GENOMIC DNA]</scope>
    <source>
        <strain evidence="3 4">SS14</strain>
    </source>
</reference>
<name>A0A0C9UMI1_SPHS4</name>
<dbReference type="Proteomes" id="UP000054279">
    <property type="component" value="Unassembled WGS sequence"/>
</dbReference>
<keyword evidence="2" id="KW-1133">Transmembrane helix</keyword>
<accession>A0A0C9UMI1</accession>
<feature type="region of interest" description="Disordered" evidence="1">
    <location>
        <begin position="41"/>
        <end position="84"/>
    </location>
</feature>
<keyword evidence="4" id="KW-1185">Reference proteome</keyword>
<feature type="compositionally biased region" description="Polar residues" evidence="1">
    <location>
        <begin position="41"/>
        <end position="51"/>
    </location>
</feature>
<keyword evidence="2" id="KW-0472">Membrane</keyword>
<gene>
    <name evidence="3" type="ORF">M422DRAFT_272499</name>
</gene>
<protein>
    <submittedName>
        <fullName evidence="3">Uncharacterized protein</fullName>
    </submittedName>
</protein>
<sequence length="249" mass="26600">MSPMLSVAAPDSARISTLLPTVKCSNCAQPVALSQLSDHVCSPNTPISPRPQSIRSLKPKSPSPPSIRAFSPKPPMPSPPKLAPPIQQAAPPTQYMGPPIQQRTQVQPPHRPPALNIALATAPPAQIPFPSVAKTPPSHPADYMPGGASGMAGVGRRAFQVAAHAALFAQHLQGHHTVNRYPSAPEVPFGLQQDHRDIAPQYLDIGTSRGGSHISTLLFLLLHYPLAFFTLLTTLVSSYTPFIILLYIP</sequence>
<dbReference type="AlphaFoldDB" id="A0A0C9UMI1"/>
<evidence type="ECO:0000256" key="1">
    <source>
        <dbReference type="SAM" id="MobiDB-lite"/>
    </source>
</evidence>
<dbReference type="EMBL" id="KN837369">
    <property type="protein sequence ID" value="KIJ26455.1"/>
    <property type="molecule type" value="Genomic_DNA"/>
</dbReference>
<evidence type="ECO:0000313" key="3">
    <source>
        <dbReference type="EMBL" id="KIJ26455.1"/>
    </source>
</evidence>
<organism evidence="3 4">
    <name type="scientific">Sphaerobolus stellatus (strain SS14)</name>
    <dbReference type="NCBI Taxonomy" id="990650"/>
    <lineage>
        <taxon>Eukaryota</taxon>
        <taxon>Fungi</taxon>
        <taxon>Dikarya</taxon>
        <taxon>Basidiomycota</taxon>
        <taxon>Agaricomycotina</taxon>
        <taxon>Agaricomycetes</taxon>
        <taxon>Phallomycetidae</taxon>
        <taxon>Geastrales</taxon>
        <taxon>Sphaerobolaceae</taxon>
        <taxon>Sphaerobolus</taxon>
    </lineage>
</organism>
<dbReference type="OrthoDB" id="3071303at2759"/>
<dbReference type="HOGENOM" id="CLU_1116351_0_0_1"/>
<evidence type="ECO:0000313" key="4">
    <source>
        <dbReference type="Proteomes" id="UP000054279"/>
    </source>
</evidence>
<evidence type="ECO:0000256" key="2">
    <source>
        <dbReference type="SAM" id="Phobius"/>
    </source>
</evidence>
<feature type="compositionally biased region" description="Pro residues" evidence="1">
    <location>
        <begin position="72"/>
        <end position="83"/>
    </location>
</feature>
<feature type="transmembrane region" description="Helical" evidence="2">
    <location>
        <begin position="217"/>
        <end position="248"/>
    </location>
</feature>
<proteinExistence type="predicted"/>
<keyword evidence="2" id="KW-0812">Transmembrane</keyword>